<name>A0A5C6FXN9_METRR</name>
<dbReference type="AlphaFoldDB" id="A0A5C6FXN9"/>
<feature type="compositionally biased region" description="Basic and acidic residues" evidence="1">
    <location>
        <begin position="245"/>
        <end position="260"/>
    </location>
</feature>
<evidence type="ECO:0000256" key="1">
    <source>
        <dbReference type="SAM" id="MobiDB-lite"/>
    </source>
</evidence>
<evidence type="ECO:0000313" key="3">
    <source>
        <dbReference type="Proteomes" id="UP000317257"/>
    </source>
</evidence>
<proteinExistence type="predicted"/>
<comment type="caution">
    <text evidence="2">The sequence shown here is derived from an EMBL/GenBank/DDBJ whole genome shotgun (WGS) entry which is preliminary data.</text>
</comment>
<feature type="region of interest" description="Disordered" evidence="1">
    <location>
        <begin position="242"/>
        <end position="268"/>
    </location>
</feature>
<evidence type="ECO:0000313" key="2">
    <source>
        <dbReference type="EMBL" id="TWU70525.1"/>
    </source>
</evidence>
<accession>A0A5C6FXN9</accession>
<protein>
    <submittedName>
        <fullName evidence="2">Uncharacterized protein</fullName>
    </submittedName>
</protein>
<gene>
    <name evidence="2" type="ORF">ED733_000682</name>
</gene>
<dbReference type="Proteomes" id="UP000317257">
    <property type="component" value="Unassembled WGS sequence"/>
</dbReference>
<dbReference type="EMBL" id="SBHS01000076">
    <property type="protein sequence ID" value="TWU70525.1"/>
    <property type="molecule type" value="Genomic_DNA"/>
</dbReference>
<sequence>MDPKQLKIRACNGKTLDNMKRVVAMARIRPMETSFAREVHFMRGVVENRTQFTFRYLAGKKKLDHGHYVKAPCSIAPFSKMDFAAHGNSAADPDAGGEFTLAASLDGTNNVFNVTLTFKGAKVSKASIWETGITDSLKGIVARKSKNTSQFTFGLDKVEFTTSGVIEKKDRSKISKTTGQFIRGAAPVAAYSVMEFVAEFGPSNFIQLSNHSDPQKTFTIQLGFGILESGMPVAGVGRVTAGRENTPRVDPDPYHSEKGNEVTSSEFTSTTGQLKSQLKVTAVPGLMMMFIIEQIIV</sequence>
<reference evidence="3" key="1">
    <citation type="submission" date="2018-12" db="EMBL/GenBank/DDBJ databases">
        <title>The complete genome of Metarhizium rileyi, a key fungal pathogen of Lepidoptera.</title>
        <authorList>
            <person name="Binneck E."/>
            <person name="Lastra C.C.L."/>
            <person name="Sosa-Gomez D.R."/>
        </authorList>
    </citation>
    <scope>NUCLEOTIDE SEQUENCE [LARGE SCALE GENOMIC DNA]</scope>
    <source>
        <strain evidence="3">Cep018-CH2</strain>
    </source>
</reference>
<dbReference type="Gene3D" id="2.60.270.50">
    <property type="match status" value="1"/>
</dbReference>
<organism evidence="2 3">
    <name type="scientific">Metarhizium rileyi (strain RCEF 4871)</name>
    <name type="common">Nomuraea rileyi</name>
    <dbReference type="NCBI Taxonomy" id="1649241"/>
    <lineage>
        <taxon>Eukaryota</taxon>
        <taxon>Fungi</taxon>
        <taxon>Dikarya</taxon>
        <taxon>Ascomycota</taxon>
        <taxon>Pezizomycotina</taxon>
        <taxon>Sordariomycetes</taxon>
        <taxon>Hypocreomycetidae</taxon>
        <taxon>Hypocreales</taxon>
        <taxon>Clavicipitaceae</taxon>
        <taxon>Metarhizium</taxon>
    </lineage>
</organism>